<keyword evidence="1" id="KW-1133">Transmembrane helix</keyword>
<organism evidence="2">
    <name type="scientific">Arabidopsis thaliana</name>
    <name type="common">Mouse-ear cress</name>
    <dbReference type="NCBI Taxonomy" id="3702"/>
    <lineage>
        <taxon>Eukaryota</taxon>
        <taxon>Viridiplantae</taxon>
        <taxon>Streptophyta</taxon>
        <taxon>Embryophyta</taxon>
        <taxon>Tracheophyta</taxon>
        <taxon>Spermatophyta</taxon>
        <taxon>Magnoliopsida</taxon>
        <taxon>eudicotyledons</taxon>
        <taxon>Gunneridae</taxon>
        <taxon>Pentapetalae</taxon>
        <taxon>rosids</taxon>
        <taxon>malvids</taxon>
        <taxon>Brassicales</taxon>
        <taxon>Brassicaceae</taxon>
        <taxon>Camelineae</taxon>
        <taxon>Arabidopsis</taxon>
    </lineage>
</organism>
<name>Q0WL98_ARATH</name>
<accession>Q0WL98</accession>
<keyword evidence="1" id="KW-0472">Membrane</keyword>
<dbReference type="AlphaFoldDB" id="Q0WL98"/>
<evidence type="ECO:0000313" key="2">
    <source>
        <dbReference type="EMBL" id="BAF02109.1"/>
    </source>
</evidence>
<reference evidence="2" key="1">
    <citation type="submission" date="2006-07" db="EMBL/GenBank/DDBJ databases">
        <title>Large-scale analysis of RIKEN Arabidopsis full-length (RAFL) cDNAs.</title>
        <authorList>
            <person name="Totoki Y."/>
            <person name="Seki M."/>
            <person name="Ishida J."/>
            <person name="Nakajima M."/>
            <person name="Enju A."/>
            <person name="Morosawa T."/>
            <person name="Kamiya A."/>
            <person name="Narusaka M."/>
            <person name="Shin-i T."/>
            <person name="Nakagawa M."/>
            <person name="Sakamoto N."/>
            <person name="Oishi K."/>
            <person name="Kohara Y."/>
            <person name="Kobayashi M."/>
            <person name="Toyoda A."/>
            <person name="Sakaki Y."/>
            <person name="Sakurai T."/>
            <person name="Iida K."/>
            <person name="Akiyama K."/>
            <person name="Satou M."/>
            <person name="Toyoda T."/>
            <person name="Konagaya A."/>
            <person name="Carninci P."/>
            <person name="Kawai J."/>
            <person name="Hayashizaki Y."/>
            <person name="Shinozaki K."/>
        </authorList>
    </citation>
    <scope>NUCLEOTIDE SEQUENCE</scope>
</reference>
<protein>
    <recommendedName>
        <fullName evidence="3">Transmembrane protein</fullName>
    </recommendedName>
</protein>
<keyword evidence="1" id="KW-0812">Transmembrane</keyword>
<evidence type="ECO:0000256" key="1">
    <source>
        <dbReference type="SAM" id="Phobius"/>
    </source>
</evidence>
<feature type="non-terminal residue" evidence="2">
    <location>
        <position position="99"/>
    </location>
</feature>
<sequence>MLAIDRLSSWLKVPLLVVSVAFFVFFMLLSVAARGSRVGRRRRLEQANIPRTVLKKTKWTAVSTPDKLTTSCSEEVKASRIQAKGFRVKEVPSHGSSPL</sequence>
<dbReference type="EMBL" id="AK230308">
    <property type="protein sequence ID" value="BAF02109.1"/>
    <property type="molecule type" value="mRNA"/>
</dbReference>
<feature type="transmembrane region" description="Helical" evidence="1">
    <location>
        <begin position="15"/>
        <end position="33"/>
    </location>
</feature>
<proteinExistence type="evidence at transcript level"/>
<evidence type="ECO:0008006" key="3">
    <source>
        <dbReference type="Google" id="ProtNLM"/>
    </source>
</evidence>